<evidence type="ECO:0000256" key="4">
    <source>
        <dbReference type="ARBA" id="ARBA00022574"/>
    </source>
</evidence>
<dbReference type="EnsemblMetazoa" id="XM_030987708">
    <property type="protein sequence ID" value="XP_030843568"/>
    <property type="gene ID" value="LOC115924834"/>
</dbReference>
<keyword evidence="9" id="KW-0234">DNA repair</keyword>
<feature type="compositionally biased region" description="Acidic residues" evidence="13">
    <location>
        <begin position="51"/>
        <end position="60"/>
    </location>
</feature>
<evidence type="ECO:0000256" key="6">
    <source>
        <dbReference type="ARBA" id="ARBA00022763"/>
    </source>
</evidence>
<feature type="region of interest" description="Disordered" evidence="13">
    <location>
        <begin position="1"/>
        <end position="107"/>
    </location>
</feature>
<dbReference type="Gene3D" id="2.130.10.10">
    <property type="entry name" value="YVTN repeat-like/Quinoprotein amine dehydrogenase"/>
    <property type="match status" value="1"/>
</dbReference>
<dbReference type="Proteomes" id="UP000007110">
    <property type="component" value="Unassembled WGS sequence"/>
</dbReference>
<dbReference type="SUPFAM" id="SSF50978">
    <property type="entry name" value="WD40 repeat-like"/>
    <property type="match status" value="1"/>
</dbReference>
<dbReference type="InterPro" id="IPR036322">
    <property type="entry name" value="WD40_repeat_dom_sf"/>
</dbReference>
<evidence type="ECO:0000256" key="9">
    <source>
        <dbReference type="ARBA" id="ARBA00023204"/>
    </source>
</evidence>
<dbReference type="RefSeq" id="XP_030843568.1">
    <property type="nucleotide sequence ID" value="XM_030987708.1"/>
</dbReference>
<evidence type="ECO:0000256" key="8">
    <source>
        <dbReference type="ARBA" id="ARBA00023125"/>
    </source>
</evidence>
<reference evidence="14" key="2">
    <citation type="submission" date="2021-01" db="UniProtKB">
        <authorList>
            <consortium name="EnsemblMetazoa"/>
        </authorList>
    </citation>
    <scope>IDENTIFICATION</scope>
</reference>
<evidence type="ECO:0000256" key="2">
    <source>
        <dbReference type="ARBA" id="ARBA00005434"/>
    </source>
</evidence>
<keyword evidence="15" id="KW-1185">Reference proteome</keyword>
<keyword evidence="6" id="KW-0227">DNA damage</keyword>
<protein>
    <recommendedName>
        <fullName evidence="3">DNA damage-binding protein 2</fullName>
    </recommendedName>
    <alternativeName>
        <fullName evidence="11">Damage-specific DNA-binding protein 2</fullName>
    </alternativeName>
</protein>
<dbReference type="PROSITE" id="PS50294">
    <property type="entry name" value="WD_REPEATS_REGION"/>
    <property type="match status" value="1"/>
</dbReference>
<evidence type="ECO:0000256" key="13">
    <source>
        <dbReference type="SAM" id="MobiDB-lite"/>
    </source>
</evidence>
<accession>A0A7M7SZV4</accession>
<evidence type="ECO:0000256" key="10">
    <source>
        <dbReference type="ARBA" id="ARBA00023242"/>
    </source>
</evidence>
<evidence type="ECO:0000256" key="7">
    <source>
        <dbReference type="ARBA" id="ARBA00022786"/>
    </source>
</evidence>
<dbReference type="FunCoup" id="A0A7M7SZV4">
    <property type="interactions" value="363"/>
</dbReference>
<evidence type="ECO:0000256" key="3">
    <source>
        <dbReference type="ARBA" id="ARBA00014580"/>
    </source>
</evidence>
<evidence type="ECO:0000313" key="15">
    <source>
        <dbReference type="Proteomes" id="UP000007110"/>
    </source>
</evidence>
<dbReference type="GO" id="GO:0009411">
    <property type="term" value="P:response to UV"/>
    <property type="evidence" value="ECO:0000318"/>
    <property type="project" value="GO_Central"/>
</dbReference>
<evidence type="ECO:0000256" key="12">
    <source>
        <dbReference type="PROSITE-ProRule" id="PRU00221"/>
    </source>
</evidence>
<dbReference type="SMART" id="SM00320">
    <property type="entry name" value="WD40"/>
    <property type="match status" value="4"/>
</dbReference>
<dbReference type="PANTHER" id="PTHR15169">
    <property type="entry name" value="DAMAGE-SPECIFIC DNA BINDING PROTEIN 2"/>
    <property type="match status" value="1"/>
</dbReference>
<dbReference type="InterPro" id="IPR019775">
    <property type="entry name" value="WD40_repeat_CS"/>
</dbReference>
<evidence type="ECO:0000256" key="5">
    <source>
        <dbReference type="ARBA" id="ARBA00022737"/>
    </source>
</evidence>
<evidence type="ECO:0000256" key="11">
    <source>
        <dbReference type="ARBA" id="ARBA00031670"/>
    </source>
</evidence>
<dbReference type="PANTHER" id="PTHR15169:SF0">
    <property type="entry name" value="DNA DAMAGE-BINDING PROTEIN 2"/>
    <property type="match status" value="1"/>
</dbReference>
<sequence length="425" mass="48168">MAPTSSRNKKDKTAGSASEEKVTKSDKRTTRAAAAVSGRRTRQQRKKVGETDSDTEDFEDQIIKSGRSTTADRQRNRSTPDTTSTSSNLSNGAVKKQKLDVEEKENEETIIIRGSREPVSPSITPMDLLSSNIVHRIFRHTTGQRFKQSLRQATIQPFVQQLSEFRVSHGASPFERRVTALEWHPKHPTMLAVGSKGGDLMLWDYSKGQDGWNVVQGIGPGGNIASLLFSRDKPDEIYSASLDGQVRLQNFEGKILHLFQNTMDWSHWYCSVDINYTDNVLTAGDNNGNVVLMSRQGEEMWKYRLHKQKVTHCEFNRRCPWLLVTASTDKTVKMWDIRNVSSKTSYVYQMNHERPINSAYFSPDGTKLLTTDQSIATENLFWSNVGYTRENHHSSSQVLSASHTNQGYWHTFQNLIVVGRYPDAT</sequence>
<dbReference type="InterPro" id="IPR001680">
    <property type="entry name" value="WD40_rpt"/>
</dbReference>
<proteinExistence type="inferred from homology"/>
<dbReference type="GO" id="GO:0080008">
    <property type="term" value="C:Cul4-RING E3 ubiquitin ligase complex"/>
    <property type="evidence" value="ECO:0007669"/>
    <property type="project" value="InterPro"/>
</dbReference>
<feature type="repeat" description="WD" evidence="12">
    <location>
        <begin position="303"/>
        <end position="345"/>
    </location>
</feature>
<dbReference type="GO" id="GO:0005634">
    <property type="term" value="C:nucleus"/>
    <property type="evidence" value="ECO:0000318"/>
    <property type="project" value="GO_Central"/>
</dbReference>
<dbReference type="GO" id="GO:0003684">
    <property type="term" value="F:damaged DNA binding"/>
    <property type="evidence" value="ECO:0007669"/>
    <property type="project" value="InterPro"/>
</dbReference>
<dbReference type="GeneID" id="115924834"/>
<keyword evidence="8" id="KW-0238">DNA-binding</keyword>
<feature type="compositionally biased region" description="Polar residues" evidence="13">
    <location>
        <begin position="76"/>
        <end position="91"/>
    </location>
</feature>
<dbReference type="OMA" id="RITTIDW"/>
<keyword evidence="7" id="KW-0833">Ubl conjugation pathway</keyword>
<keyword evidence="10" id="KW-0539">Nucleus</keyword>
<feature type="compositionally biased region" description="Basic and acidic residues" evidence="13">
    <location>
        <begin position="18"/>
        <end position="29"/>
    </location>
</feature>
<reference evidence="15" key="1">
    <citation type="submission" date="2015-02" db="EMBL/GenBank/DDBJ databases">
        <title>Genome sequencing for Strongylocentrotus purpuratus.</title>
        <authorList>
            <person name="Murali S."/>
            <person name="Liu Y."/>
            <person name="Vee V."/>
            <person name="English A."/>
            <person name="Wang M."/>
            <person name="Skinner E."/>
            <person name="Han Y."/>
            <person name="Muzny D.M."/>
            <person name="Worley K.C."/>
            <person name="Gibbs R.A."/>
        </authorList>
    </citation>
    <scope>NUCLEOTIDE SEQUENCE</scope>
</reference>
<dbReference type="PROSITE" id="PS50082">
    <property type="entry name" value="WD_REPEATS_2"/>
    <property type="match status" value="1"/>
</dbReference>
<organism evidence="14 15">
    <name type="scientific">Strongylocentrotus purpuratus</name>
    <name type="common">Purple sea urchin</name>
    <dbReference type="NCBI Taxonomy" id="7668"/>
    <lineage>
        <taxon>Eukaryota</taxon>
        <taxon>Metazoa</taxon>
        <taxon>Echinodermata</taxon>
        <taxon>Eleutherozoa</taxon>
        <taxon>Echinozoa</taxon>
        <taxon>Echinoidea</taxon>
        <taxon>Euechinoidea</taxon>
        <taxon>Echinacea</taxon>
        <taxon>Camarodonta</taxon>
        <taxon>Echinidea</taxon>
        <taxon>Strongylocentrotidae</taxon>
        <taxon>Strongylocentrotus</taxon>
    </lineage>
</organism>
<dbReference type="KEGG" id="spu:115924834"/>
<comment type="similarity">
    <text evidence="2">Belongs to the WD repeat DDB2/WDR76 family.</text>
</comment>
<dbReference type="FunFam" id="2.130.10.10:FF:002583">
    <property type="entry name" value="DNA damage-binding protein 2"/>
    <property type="match status" value="1"/>
</dbReference>
<dbReference type="OrthoDB" id="9890280at2759"/>
<dbReference type="Pfam" id="PF00400">
    <property type="entry name" value="WD40"/>
    <property type="match status" value="2"/>
</dbReference>
<keyword evidence="4 12" id="KW-0853">WD repeat</keyword>
<comment type="subcellular location">
    <subcellularLocation>
        <location evidence="1">Nucleus</location>
    </subcellularLocation>
</comment>
<dbReference type="InterPro" id="IPR033312">
    <property type="entry name" value="DDB2"/>
</dbReference>
<evidence type="ECO:0000313" key="14">
    <source>
        <dbReference type="EnsemblMetazoa" id="XP_030843568"/>
    </source>
</evidence>
<keyword evidence="5" id="KW-0677">Repeat</keyword>
<dbReference type="PROSITE" id="PS00678">
    <property type="entry name" value="WD_REPEATS_1"/>
    <property type="match status" value="1"/>
</dbReference>
<dbReference type="GO" id="GO:0006281">
    <property type="term" value="P:DNA repair"/>
    <property type="evidence" value="ECO:0000318"/>
    <property type="project" value="GO_Central"/>
</dbReference>
<name>A0A7M7SZV4_STRPU</name>
<dbReference type="AlphaFoldDB" id="A0A7M7SZV4"/>
<evidence type="ECO:0000256" key="1">
    <source>
        <dbReference type="ARBA" id="ARBA00004123"/>
    </source>
</evidence>
<dbReference type="InterPro" id="IPR015943">
    <property type="entry name" value="WD40/YVTN_repeat-like_dom_sf"/>
</dbReference>
<dbReference type="InParanoid" id="A0A7M7SZV4"/>